<feature type="transmembrane region" description="Helical" evidence="4">
    <location>
        <begin position="101"/>
        <end position="118"/>
    </location>
</feature>
<dbReference type="GO" id="GO:1902201">
    <property type="term" value="P:negative regulation of bacterial-type flagellum-dependent cell motility"/>
    <property type="evidence" value="ECO:0007669"/>
    <property type="project" value="TreeGrafter"/>
</dbReference>
<comment type="catalytic activity">
    <reaction evidence="2">
        <text>2 GTP = 3',3'-c-di-GMP + 2 diphosphate</text>
        <dbReference type="Rhea" id="RHEA:24898"/>
        <dbReference type="ChEBI" id="CHEBI:33019"/>
        <dbReference type="ChEBI" id="CHEBI:37565"/>
        <dbReference type="ChEBI" id="CHEBI:58805"/>
        <dbReference type="EC" id="2.7.7.65"/>
    </reaction>
</comment>
<reference evidence="6 7" key="1">
    <citation type="submission" date="2019-03" db="EMBL/GenBank/DDBJ databases">
        <title>Genomic Encyclopedia of Type Strains, Phase IV (KMG-IV): sequencing the most valuable type-strain genomes for metagenomic binning, comparative biology and taxonomic classification.</title>
        <authorList>
            <person name="Goeker M."/>
        </authorList>
    </citation>
    <scope>NUCLEOTIDE SEQUENCE [LARGE SCALE GENOMIC DNA]</scope>
    <source>
        <strain evidence="6 7">DSM 7445</strain>
    </source>
</reference>
<dbReference type="SMART" id="SM00267">
    <property type="entry name" value="GGDEF"/>
    <property type="match status" value="1"/>
</dbReference>
<dbReference type="GO" id="GO:0043709">
    <property type="term" value="P:cell adhesion involved in single-species biofilm formation"/>
    <property type="evidence" value="ECO:0007669"/>
    <property type="project" value="TreeGrafter"/>
</dbReference>
<feature type="compositionally biased region" description="Basic and acidic residues" evidence="3">
    <location>
        <begin position="382"/>
        <end position="393"/>
    </location>
</feature>
<gene>
    <name evidence="6" type="ORF">EDC30_103258</name>
</gene>
<organism evidence="6 7">
    <name type="scientific">Paucimonas lemoignei</name>
    <name type="common">Pseudomonas lemoignei</name>
    <dbReference type="NCBI Taxonomy" id="29443"/>
    <lineage>
        <taxon>Bacteria</taxon>
        <taxon>Pseudomonadati</taxon>
        <taxon>Pseudomonadota</taxon>
        <taxon>Betaproteobacteria</taxon>
        <taxon>Burkholderiales</taxon>
        <taxon>Burkholderiaceae</taxon>
        <taxon>Paucimonas</taxon>
    </lineage>
</organism>
<evidence type="ECO:0000256" key="4">
    <source>
        <dbReference type="SAM" id="Phobius"/>
    </source>
</evidence>
<feature type="domain" description="GGDEF" evidence="5">
    <location>
        <begin position="263"/>
        <end position="391"/>
    </location>
</feature>
<proteinExistence type="predicted"/>
<dbReference type="GO" id="GO:0005886">
    <property type="term" value="C:plasma membrane"/>
    <property type="evidence" value="ECO:0007669"/>
    <property type="project" value="TreeGrafter"/>
</dbReference>
<feature type="region of interest" description="Disordered" evidence="3">
    <location>
        <begin position="382"/>
        <end position="401"/>
    </location>
</feature>
<comment type="caution">
    <text evidence="6">The sequence shown here is derived from an EMBL/GenBank/DDBJ whole genome shotgun (WGS) entry which is preliminary data.</text>
</comment>
<dbReference type="EC" id="2.7.7.65" evidence="1"/>
<keyword evidence="4" id="KW-1133">Transmembrane helix</keyword>
<feature type="transmembrane region" description="Helical" evidence="4">
    <location>
        <begin position="124"/>
        <end position="144"/>
    </location>
</feature>
<dbReference type="FunFam" id="3.30.70.270:FF:000001">
    <property type="entry name" value="Diguanylate cyclase domain protein"/>
    <property type="match status" value="1"/>
</dbReference>
<evidence type="ECO:0000313" key="7">
    <source>
        <dbReference type="Proteomes" id="UP000295382"/>
    </source>
</evidence>
<dbReference type="PANTHER" id="PTHR45138">
    <property type="entry name" value="REGULATORY COMPONENTS OF SENSORY TRANSDUCTION SYSTEM"/>
    <property type="match status" value="1"/>
</dbReference>
<dbReference type="OrthoDB" id="9813903at2"/>
<feature type="transmembrane region" description="Helical" evidence="4">
    <location>
        <begin position="156"/>
        <end position="174"/>
    </location>
</feature>
<dbReference type="CDD" id="cd01949">
    <property type="entry name" value="GGDEF"/>
    <property type="match status" value="1"/>
</dbReference>
<feature type="transmembrane region" description="Helical" evidence="4">
    <location>
        <begin position="63"/>
        <end position="89"/>
    </location>
</feature>
<keyword evidence="7" id="KW-1185">Reference proteome</keyword>
<dbReference type="GO" id="GO:0052621">
    <property type="term" value="F:diguanylate cyclase activity"/>
    <property type="evidence" value="ECO:0007669"/>
    <property type="project" value="UniProtKB-EC"/>
</dbReference>
<feature type="transmembrane region" description="Helical" evidence="4">
    <location>
        <begin position="6"/>
        <end position="29"/>
    </location>
</feature>
<dbReference type="InterPro" id="IPR050469">
    <property type="entry name" value="Diguanylate_Cyclase"/>
</dbReference>
<dbReference type="SUPFAM" id="SSF55073">
    <property type="entry name" value="Nucleotide cyclase"/>
    <property type="match status" value="1"/>
</dbReference>
<dbReference type="RefSeq" id="WP_132258033.1">
    <property type="nucleotide sequence ID" value="NZ_SLZQ01000003.1"/>
</dbReference>
<sequence>MLNLLHAPTLGLIVTMLLMTIASLMVFVLKTRKTYPGFGLWATGLVTLAGCFILAILRSTLPPVFAILTGNAMAIASLCLLYDGVANFYRQSKIPANRLNWAGGAVILAVLAYCLFRADGVNIRIMWASAFQFFIAMRVFRLALPHARGRQKSATLLLCAVFIGTGVIASWRFVDVMLAPTMTDMLAQDVGFRLLILVEAMLAIVVAFTFLLLTHTRIEEELHEARARAEHSARIDPLTGLWNRRHLESEAKREIQRANRYVQPISLVLLDIDHFKQVNDRLGHLVGDDVLRQMAGIVQASVRTSDLVCRWGGEEFAILMPVALGEAVQAAEKLRHAITQQEIEPVGRLSISVGCAQLVLGEDLTSWCRRADDALYRAKEGGRNRVEKDDGAPRNEPALTT</sequence>
<dbReference type="Gene3D" id="3.30.70.270">
    <property type="match status" value="1"/>
</dbReference>
<dbReference type="AlphaFoldDB" id="A0A4R3HXD2"/>
<keyword evidence="4" id="KW-0472">Membrane</keyword>
<accession>A0A4R3HXD2</accession>
<dbReference type="InterPro" id="IPR043128">
    <property type="entry name" value="Rev_trsase/Diguanyl_cyclase"/>
</dbReference>
<dbReference type="NCBIfam" id="TIGR00254">
    <property type="entry name" value="GGDEF"/>
    <property type="match status" value="1"/>
</dbReference>
<name>A0A4R3HXD2_PAULE</name>
<dbReference type="Pfam" id="PF00990">
    <property type="entry name" value="GGDEF"/>
    <property type="match status" value="1"/>
</dbReference>
<dbReference type="Proteomes" id="UP000295382">
    <property type="component" value="Unassembled WGS sequence"/>
</dbReference>
<dbReference type="PANTHER" id="PTHR45138:SF9">
    <property type="entry name" value="DIGUANYLATE CYCLASE DGCM-RELATED"/>
    <property type="match status" value="1"/>
</dbReference>
<dbReference type="PROSITE" id="PS50887">
    <property type="entry name" value="GGDEF"/>
    <property type="match status" value="1"/>
</dbReference>
<feature type="transmembrane region" description="Helical" evidence="4">
    <location>
        <begin position="194"/>
        <end position="213"/>
    </location>
</feature>
<dbReference type="EMBL" id="SLZQ01000003">
    <property type="protein sequence ID" value="TCS37966.1"/>
    <property type="molecule type" value="Genomic_DNA"/>
</dbReference>
<feature type="transmembrane region" description="Helical" evidence="4">
    <location>
        <begin position="38"/>
        <end position="57"/>
    </location>
</feature>
<evidence type="ECO:0000259" key="5">
    <source>
        <dbReference type="PROSITE" id="PS50887"/>
    </source>
</evidence>
<evidence type="ECO:0000256" key="1">
    <source>
        <dbReference type="ARBA" id="ARBA00012528"/>
    </source>
</evidence>
<keyword evidence="4" id="KW-0812">Transmembrane</keyword>
<evidence type="ECO:0000313" key="6">
    <source>
        <dbReference type="EMBL" id="TCS37966.1"/>
    </source>
</evidence>
<dbReference type="InterPro" id="IPR000160">
    <property type="entry name" value="GGDEF_dom"/>
</dbReference>
<evidence type="ECO:0000256" key="2">
    <source>
        <dbReference type="ARBA" id="ARBA00034247"/>
    </source>
</evidence>
<evidence type="ECO:0000256" key="3">
    <source>
        <dbReference type="SAM" id="MobiDB-lite"/>
    </source>
</evidence>
<protein>
    <recommendedName>
        <fullName evidence="1">diguanylate cyclase</fullName>
        <ecNumber evidence="1">2.7.7.65</ecNumber>
    </recommendedName>
</protein>
<dbReference type="InterPro" id="IPR029787">
    <property type="entry name" value="Nucleotide_cyclase"/>
</dbReference>